<dbReference type="EMBL" id="JBHTBD010000001">
    <property type="protein sequence ID" value="MFC7294157.1"/>
    <property type="molecule type" value="Genomic_DNA"/>
</dbReference>
<keyword evidence="3" id="KW-1003">Cell membrane</keyword>
<evidence type="ECO:0000256" key="7">
    <source>
        <dbReference type="ARBA" id="ARBA00023136"/>
    </source>
</evidence>
<comment type="subcellular location">
    <subcellularLocation>
        <location evidence="1">Cell membrane</location>
        <topology evidence="1">Multi-pass membrane protein</topology>
    </subcellularLocation>
    <subcellularLocation>
        <location evidence="8">Membrane</location>
        <topology evidence="8">Multi-pass membrane protein</topology>
    </subcellularLocation>
</comment>
<evidence type="ECO:0000313" key="13">
    <source>
        <dbReference type="Proteomes" id="UP001596506"/>
    </source>
</evidence>
<proteinExistence type="inferred from homology"/>
<gene>
    <name evidence="12" type="ORF">ACFQQA_05415</name>
</gene>
<feature type="transmembrane region" description="Helical" evidence="10">
    <location>
        <begin position="15"/>
        <end position="36"/>
    </location>
</feature>
<evidence type="ECO:0000256" key="3">
    <source>
        <dbReference type="ARBA" id="ARBA00022475"/>
    </source>
</evidence>
<comment type="similarity">
    <text evidence="8">Belongs to the exbB/tolQ family.</text>
</comment>
<dbReference type="PANTHER" id="PTHR30625:SF15">
    <property type="entry name" value="BIOPOLYMER TRANSPORT PROTEIN EXBB"/>
    <property type="match status" value="1"/>
</dbReference>
<evidence type="ECO:0000256" key="6">
    <source>
        <dbReference type="ARBA" id="ARBA00022989"/>
    </source>
</evidence>
<name>A0ABW2ISU2_9GAMM</name>
<evidence type="ECO:0000256" key="4">
    <source>
        <dbReference type="ARBA" id="ARBA00022692"/>
    </source>
</evidence>
<feature type="region of interest" description="Disordered" evidence="9">
    <location>
        <begin position="209"/>
        <end position="240"/>
    </location>
</feature>
<evidence type="ECO:0000259" key="11">
    <source>
        <dbReference type="Pfam" id="PF01618"/>
    </source>
</evidence>
<accession>A0ABW2ISU2</accession>
<evidence type="ECO:0000256" key="1">
    <source>
        <dbReference type="ARBA" id="ARBA00004651"/>
    </source>
</evidence>
<protein>
    <submittedName>
        <fullName evidence="12">MotA/TolQ/ExbB proton channel family protein</fullName>
    </submittedName>
</protein>
<evidence type="ECO:0000313" key="12">
    <source>
        <dbReference type="EMBL" id="MFC7294157.1"/>
    </source>
</evidence>
<evidence type="ECO:0000256" key="10">
    <source>
        <dbReference type="SAM" id="Phobius"/>
    </source>
</evidence>
<evidence type="ECO:0000256" key="8">
    <source>
        <dbReference type="RuleBase" id="RU004057"/>
    </source>
</evidence>
<dbReference type="RefSeq" id="WP_100687920.1">
    <property type="nucleotide sequence ID" value="NZ_JBHTBD010000001.1"/>
</dbReference>
<keyword evidence="5 8" id="KW-0653">Protein transport</keyword>
<sequence length="240" mass="25711">MIDTAVRFFQEGGFFMFPIAIVLVIGLIVAIERYLYLSAQKITNRRDFNRLHQMIAKRDFKGALDYAQDSGTAMSTMIGYGLQRLARRQGREDIEYAMEEGLLDVMPRLEKRTQYLATLANIATLLGLLGTIIGLIAAFTAVAAADPAQKASLLSQSISVAMNTTAFGLMSAIPLLLIHSVLQTKTNEIVDSFEMAGIKVLNLLSDGSGSRPGAQTQAQSGSPSAPAAAQAGGTPVRTPA</sequence>
<organism evidence="12 13">
    <name type="scientific">Marinobacter aromaticivorans</name>
    <dbReference type="NCBI Taxonomy" id="1494078"/>
    <lineage>
        <taxon>Bacteria</taxon>
        <taxon>Pseudomonadati</taxon>
        <taxon>Pseudomonadota</taxon>
        <taxon>Gammaproteobacteria</taxon>
        <taxon>Pseudomonadales</taxon>
        <taxon>Marinobacteraceae</taxon>
        <taxon>Marinobacter</taxon>
    </lineage>
</organism>
<evidence type="ECO:0000256" key="2">
    <source>
        <dbReference type="ARBA" id="ARBA00022448"/>
    </source>
</evidence>
<dbReference type="Proteomes" id="UP001596506">
    <property type="component" value="Unassembled WGS sequence"/>
</dbReference>
<comment type="caution">
    <text evidence="12">The sequence shown here is derived from an EMBL/GenBank/DDBJ whole genome shotgun (WGS) entry which is preliminary data.</text>
</comment>
<evidence type="ECO:0000256" key="5">
    <source>
        <dbReference type="ARBA" id="ARBA00022927"/>
    </source>
</evidence>
<feature type="transmembrane region" description="Helical" evidence="10">
    <location>
        <begin position="157"/>
        <end position="178"/>
    </location>
</feature>
<evidence type="ECO:0000256" key="9">
    <source>
        <dbReference type="SAM" id="MobiDB-lite"/>
    </source>
</evidence>
<feature type="compositionally biased region" description="Low complexity" evidence="9">
    <location>
        <begin position="213"/>
        <end position="240"/>
    </location>
</feature>
<keyword evidence="13" id="KW-1185">Reference proteome</keyword>
<keyword evidence="2 8" id="KW-0813">Transport</keyword>
<feature type="domain" description="MotA/TolQ/ExbB proton channel" evidence="11">
    <location>
        <begin position="74"/>
        <end position="195"/>
    </location>
</feature>
<keyword evidence="7 10" id="KW-0472">Membrane</keyword>
<keyword evidence="6 10" id="KW-1133">Transmembrane helix</keyword>
<feature type="transmembrane region" description="Helical" evidence="10">
    <location>
        <begin position="115"/>
        <end position="145"/>
    </location>
</feature>
<keyword evidence="4 10" id="KW-0812">Transmembrane</keyword>
<dbReference type="InterPro" id="IPR002898">
    <property type="entry name" value="MotA_ExbB_proton_chnl"/>
</dbReference>
<dbReference type="PANTHER" id="PTHR30625">
    <property type="entry name" value="PROTEIN TOLQ"/>
    <property type="match status" value="1"/>
</dbReference>
<dbReference type="InterPro" id="IPR050790">
    <property type="entry name" value="ExbB/TolQ_transport"/>
</dbReference>
<reference evidence="13" key="1">
    <citation type="journal article" date="2019" name="Int. J. Syst. Evol. Microbiol.">
        <title>The Global Catalogue of Microorganisms (GCM) 10K type strain sequencing project: providing services to taxonomists for standard genome sequencing and annotation.</title>
        <authorList>
            <consortium name="The Broad Institute Genomics Platform"/>
            <consortium name="The Broad Institute Genome Sequencing Center for Infectious Disease"/>
            <person name="Wu L."/>
            <person name="Ma J."/>
        </authorList>
    </citation>
    <scope>NUCLEOTIDE SEQUENCE [LARGE SCALE GENOMIC DNA]</scope>
    <source>
        <strain evidence="13">CCUG 60559</strain>
    </source>
</reference>
<dbReference type="Pfam" id="PF01618">
    <property type="entry name" value="MotA_ExbB"/>
    <property type="match status" value="1"/>
</dbReference>